<sequence>MFSPQHGDGCLRQRRGHVTMLCTVSTPWAPVGDGIKAEVKVYYDTEYVTTEENISDHFTTIFSQIQRELHKNLVMVNLTVNSTQKNDSLRVFEHDNVTVNGNATLDVLKKLLQSEPNNTIGYYFTGRNINETKERRADDIYTLDTFCTSNPTATVLQSLQFPGFYLTAYKETIFMLGSRHTPKPHNDDYERMNQTFRRCTGTIVKTRQD</sequence>
<organism evidence="1">
    <name type="scientific">Rhipicephalus zambeziensis</name>
    <dbReference type="NCBI Taxonomy" id="60191"/>
    <lineage>
        <taxon>Eukaryota</taxon>
        <taxon>Metazoa</taxon>
        <taxon>Ecdysozoa</taxon>
        <taxon>Arthropoda</taxon>
        <taxon>Chelicerata</taxon>
        <taxon>Arachnida</taxon>
        <taxon>Acari</taxon>
        <taxon>Parasitiformes</taxon>
        <taxon>Ixodida</taxon>
        <taxon>Ixodoidea</taxon>
        <taxon>Ixodidae</taxon>
        <taxon>Rhipicephalinae</taxon>
        <taxon>Rhipicephalus</taxon>
        <taxon>Rhipicephalus</taxon>
    </lineage>
</organism>
<proteinExistence type="predicted"/>
<protein>
    <recommendedName>
        <fullName evidence="2">28 kDa Metastriate family member</fullName>
    </recommendedName>
</protein>
<evidence type="ECO:0000313" key="1">
    <source>
        <dbReference type="EMBL" id="MAA13612.1"/>
    </source>
</evidence>
<name>A0A224YIG4_9ACAR</name>
<dbReference type="EMBL" id="GFPF01002466">
    <property type="protein sequence ID" value="MAA13612.1"/>
    <property type="molecule type" value="Transcribed_RNA"/>
</dbReference>
<reference evidence="1" key="1">
    <citation type="journal article" date="2017" name="Parasit. Vectors">
        <title>Sialotranscriptomics of Rhipicephalus zambeziensis reveals intricate expression profiles of secretory proteins and suggests tight temporal transcriptional regulation during blood-feeding.</title>
        <authorList>
            <person name="de Castro M.H."/>
            <person name="de Klerk D."/>
            <person name="Pienaar R."/>
            <person name="Rees D.J.G."/>
            <person name="Mans B.J."/>
        </authorList>
    </citation>
    <scope>NUCLEOTIDE SEQUENCE</scope>
    <source>
        <tissue evidence="1">Salivary glands</tissue>
    </source>
</reference>
<dbReference type="AlphaFoldDB" id="A0A224YIG4"/>
<evidence type="ECO:0008006" key="2">
    <source>
        <dbReference type="Google" id="ProtNLM"/>
    </source>
</evidence>
<accession>A0A224YIG4</accession>